<keyword evidence="6 10" id="KW-0368">Histidine biosynthesis</keyword>
<comment type="catalytic activity">
    <reaction evidence="8 10">
        <text>5-[(5-phospho-1-deoxy-D-ribulos-1-ylimino)methylamino]-1-(5-phospho-beta-D-ribosyl)imidazole-4-carboxamide + L-glutamine = D-erythro-1-(imidazol-4-yl)glycerol 3-phosphate + 5-amino-1-(5-phospho-beta-D-ribosyl)imidazole-4-carboxamide + L-glutamate + H(+)</text>
        <dbReference type="Rhea" id="RHEA:24793"/>
        <dbReference type="ChEBI" id="CHEBI:15378"/>
        <dbReference type="ChEBI" id="CHEBI:29985"/>
        <dbReference type="ChEBI" id="CHEBI:58278"/>
        <dbReference type="ChEBI" id="CHEBI:58359"/>
        <dbReference type="ChEBI" id="CHEBI:58475"/>
        <dbReference type="ChEBI" id="CHEBI:58525"/>
        <dbReference type="EC" id="4.3.2.10"/>
    </reaction>
</comment>
<dbReference type="EMBL" id="JRMP02000009">
    <property type="protein sequence ID" value="TLD94181.1"/>
    <property type="molecule type" value="Genomic_DNA"/>
</dbReference>
<feature type="active site" evidence="10 11">
    <location>
        <position position="217"/>
    </location>
</feature>
<comment type="caution">
    <text evidence="14">The sequence shown here is derived from an EMBL/GenBank/DDBJ whole genome shotgun (WGS) entry which is preliminary data.</text>
</comment>
<evidence type="ECO:0000313" key="13">
    <source>
        <dbReference type="EMBL" id="MWV69137.1"/>
    </source>
</evidence>
<gene>
    <name evidence="10 14" type="primary">hisH</name>
    <name evidence="13" type="ORF">DCO61_03675</name>
    <name evidence="14" type="ORF">LS64_006670</name>
</gene>
<evidence type="ECO:0000256" key="1">
    <source>
        <dbReference type="ARBA" id="ARBA00005091"/>
    </source>
</evidence>
<comment type="subcellular location">
    <subcellularLocation>
        <location evidence="10">Cytoplasm</location>
    </subcellularLocation>
</comment>
<comment type="catalytic activity">
    <reaction evidence="9 10">
        <text>L-glutamine + H2O = L-glutamate + NH4(+)</text>
        <dbReference type="Rhea" id="RHEA:15889"/>
        <dbReference type="ChEBI" id="CHEBI:15377"/>
        <dbReference type="ChEBI" id="CHEBI:28938"/>
        <dbReference type="ChEBI" id="CHEBI:29985"/>
        <dbReference type="ChEBI" id="CHEBI:58359"/>
        <dbReference type="EC" id="3.5.1.2"/>
    </reaction>
</comment>
<keyword evidence="5 10" id="KW-0315">Glutamine amidotransferase</keyword>
<dbReference type="Pfam" id="PF00117">
    <property type="entry name" value="GATase"/>
    <property type="match status" value="1"/>
</dbReference>
<dbReference type="CDD" id="cd01748">
    <property type="entry name" value="GATase1_IGP_Synthase"/>
    <property type="match status" value="1"/>
</dbReference>
<comment type="pathway">
    <text evidence="1 10">Amino-acid biosynthesis; L-histidine biosynthesis; L-histidine from 5-phospho-alpha-D-ribose 1-diphosphate: step 5/9.</text>
</comment>
<keyword evidence="7 10" id="KW-0456">Lyase</keyword>
<dbReference type="Proteomes" id="UP000029714">
    <property type="component" value="Unassembled WGS sequence"/>
</dbReference>
<keyword evidence="10" id="KW-0963">Cytoplasm</keyword>
<dbReference type="OrthoDB" id="9807749at2"/>
<reference evidence="14 15" key="1">
    <citation type="journal article" date="2014" name="Genome Announc.">
        <title>Draft genome sequences of eight enterohepatic helicobacter species isolated from both laboratory and wild rodents.</title>
        <authorList>
            <person name="Sheh A."/>
            <person name="Shen Z."/>
            <person name="Fox J.G."/>
        </authorList>
    </citation>
    <scope>NUCLEOTIDE SEQUENCE [LARGE SCALE GENOMIC DNA]</scope>
    <source>
        <strain evidence="14 15">MIT 97-6194</strain>
    </source>
</reference>
<dbReference type="Gene3D" id="3.40.50.880">
    <property type="match status" value="1"/>
</dbReference>
<dbReference type="PIRSF" id="PIRSF000495">
    <property type="entry name" value="Amidotransf_hisH"/>
    <property type="match status" value="1"/>
</dbReference>
<organism evidence="14 15">
    <name type="scientific">Helicobacter saguini</name>
    <dbReference type="NCBI Taxonomy" id="1548018"/>
    <lineage>
        <taxon>Bacteria</taxon>
        <taxon>Pseudomonadati</taxon>
        <taxon>Campylobacterota</taxon>
        <taxon>Epsilonproteobacteria</taxon>
        <taxon>Campylobacterales</taxon>
        <taxon>Helicobacteraceae</taxon>
        <taxon>Helicobacter</taxon>
    </lineage>
</organism>
<dbReference type="AlphaFoldDB" id="A0A347VSE5"/>
<dbReference type="NCBIfam" id="TIGR01855">
    <property type="entry name" value="IMP_synth_hisH"/>
    <property type="match status" value="1"/>
</dbReference>
<dbReference type="InterPro" id="IPR010139">
    <property type="entry name" value="Imidazole-glycPsynth_HisH"/>
</dbReference>
<evidence type="ECO:0000256" key="7">
    <source>
        <dbReference type="ARBA" id="ARBA00023239"/>
    </source>
</evidence>
<dbReference type="GO" id="GO:0004359">
    <property type="term" value="F:glutaminase activity"/>
    <property type="evidence" value="ECO:0007669"/>
    <property type="project" value="UniProtKB-EC"/>
</dbReference>
<evidence type="ECO:0000313" key="16">
    <source>
        <dbReference type="Proteomes" id="UP000477070"/>
    </source>
</evidence>
<evidence type="ECO:0000259" key="12">
    <source>
        <dbReference type="Pfam" id="PF00117"/>
    </source>
</evidence>
<accession>A0A347VSE5</accession>
<dbReference type="InterPro" id="IPR029062">
    <property type="entry name" value="Class_I_gatase-like"/>
</dbReference>
<dbReference type="PANTHER" id="PTHR42701">
    <property type="entry name" value="IMIDAZOLE GLYCEROL PHOSPHATE SYNTHASE SUBUNIT HISH"/>
    <property type="match status" value="1"/>
</dbReference>
<keyword evidence="3 10" id="KW-0028">Amino-acid biosynthesis</keyword>
<comment type="function">
    <text evidence="10">IGPS catalyzes the conversion of PRFAR and glutamine to IGP, AICAR and glutamate. The HisH subunit catalyzes the hydrolysis of glutamine to glutamate and ammonia as part of the synthesis of IGP and AICAR. The resulting ammonia molecule is channeled to the active site of HisF.</text>
</comment>
<dbReference type="EC" id="3.5.1.2" evidence="10"/>
<reference evidence="14" key="3">
    <citation type="submission" date="2018-04" db="EMBL/GenBank/DDBJ databases">
        <authorList>
            <person name="Sheh A."/>
            <person name="Shen Z."/>
            <person name="Mannion A.J."/>
            <person name="Fox J.G."/>
        </authorList>
    </citation>
    <scope>NUCLEOTIDE SEQUENCE</scope>
    <source>
        <strain evidence="14">MIT 97-6194</strain>
    </source>
</reference>
<evidence type="ECO:0000256" key="8">
    <source>
        <dbReference type="ARBA" id="ARBA00047838"/>
    </source>
</evidence>
<feature type="active site" description="Nucleophile" evidence="10 11">
    <location>
        <position position="83"/>
    </location>
</feature>
<dbReference type="PROSITE" id="PS51273">
    <property type="entry name" value="GATASE_TYPE_1"/>
    <property type="match status" value="1"/>
</dbReference>
<dbReference type="RefSeq" id="WP_034572413.1">
    <property type="nucleotide sequence ID" value="NZ_JRMP02000009.1"/>
</dbReference>
<dbReference type="EC" id="4.3.2.10" evidence="10"/>
<keyword evidence="4 10" id="KW-0378">Hydrolase</keyword>
<dbReference type="EMBL" id="QBIU01000001">
    <property type="protein sequence ID" value="MWV69137.1"/>
    <property type="molecule type" value="Genomic_DNA"/>
</dbReference>
<proteinExistence type="inferred from homology"/>
<feature type="active site" evidence="10 11">
    <location>
        <position position="219"/>
    </location>
</feature>
<dbReference type="STRING" id="1548018.LS64_08990"/>
<evidence type="ECO:0000256" key="10">
    <source>
        <dbReference type="HAMAP-Rule" id="MF_00278"/>
    </source>
</evidence>
<feature type="domain" description="Glutamine amidotransferase" evidence="12">
    <location>
        <begin position="5"/>
        <end position="233"/>
    </location>
</feature>
<evidence type="ECO:0000256" key="6">
    <source>
        <dbReference type="ARBA" id="ARBA00023102"/>
    </source>
</evidence>
<dbReference type="InterPro" id="IPR017926">
    <property type="entry name" value="GATASE"/>
</dbReference>
<evidence type="ECO:0000313" key="14">
    <source>
        <dbReference type="EMBL" id="TLD94181.1"/>
    </source>
</evidence>
<evidence type="ECO:0000256" key="2">
    <source>
        <dbReference type="ARBA" id="ARBA00011152"/>
    </source>
</evidence>
<dbReference type="PANTHER" id="PTHR42701:SF1">
    <property type="entry name" value="IMIDAZOLE GLYCEROL PHOSPHATE SYNTHASE SUBUNIT HISH"/>
    <property type="match status" value="1"/>
</dbReference>
<evidence type="ECO:0000256" key="3">
    <source>
        <dbReference type="ARBA" id="ARBA00022605"/>
    </source>
</evidence>
<evidence type="ECO:0000256" key="5">
    <source>
        <dbReference type="ARBA" id="ARBA00022962"/>
    </source>
</evidence>
<dbReference type="UniPathway" id="UPA00031">
    <property type="reaction ID" value="UER00010"/>
</dbReference>
<evidence type="ECO:0000256" key="11">
    <source>
        <dbReference type="PIRSR" id="PIRSR000495-1"/>
    </source>
</evidence>
<dbReference type="HAMAP" id="MF_00278">
    <property type="entry name" value="HisH"/>
    <property type="match status" value="1"/>
</dbReference>
<dbReference type="GO" id="GO:0016829">
    <property type="term" value="F:lyase activity"/>
    <property type="evidence" value="ECO:0007669"/>
    <property type="project" value="UniProtKB-KW"/>
</dbReference>
<reference evidence="14 15" key="2">
    <citation type="journal article" date="2016" name="Infect. Immun.">
        <title>Helicobacter saguini, a Novel Helicobacter Isolated from Cotton-Top Tamarins with Ulcerative Colitis, Has Proinflammatory Properties and Induces Typhlocolitis and Dysplasia in Gnotobiotic IL-10-/- Mice.</title>
        <authorList>
            <person name="Shen Z."/>
            <person name="Mannion A."/>
            <person name="Whary M.T."/>
            <person name="Muthupalani S."/>
            <person name="Sheh A."/>
            <person name="Feng Y."/>
            <person name="Gong G."/>
            <person name="Vandamme P."/>
            <person name="Holcombe H.R."/>
            <person name="Paster B.J."/>
            <person name="Fox J.G."/>
        </authorList>
    </citation>
    <scope>NUCLEOTIDE SEQUENCE [LARGE SCALE GENOMIC DNA]</scope>
    <source>
        <strain evidence="14 15">MIT 97-6194</strain>
    </source>
</reference>
<reference evidence="13 16" key="4">
    <citation type="submission" date="2019-12" db="EMBL/GenBank/DDBJ databases">
        <title>Multi-Generational Helicobacter saguini Isolates.</title>
        <authorList>
            <person name="Mannion A."/>
            <person name="Shen Z."/>
            <person name="Fox J.G."/>
        </authorList>
    </citation>
    <scope>NUCLEOTIDE SEQUENCE [LARGE SCALE GENOMIC DNA]</scope>
    <source>
        <strain evidence="13">16-048</strain>
        <strain evidence="16">16-048 (F4)</strain>
    </source>
</reference>
<sequence>MNLGIIDYGVGNIANVIRAFNSLEINNLNVLRLKDSKGIKDCDKLVLPGVGAFGVAMENIIQNGFLDSINEFAKSGKYILGICLGMQLLFDKSYEFGNFKGLGLIQGEVIKFGLESNKPENVIYLDSNISNKNADSKDSIKIDSKNEILKIPHIGWNLNKIEQSSPIFTDLSKEFFLYFVHSYHAVCDKKYILASCDYGVSFPSIVCKDNIFGIQPHPEKSHKDGLKFLENFVKL</sequence>
<dbReference type="GO" id="GO:0005737">
    <property type="term" value="C:cytoplasm"/>
    <property type="evidence" value="ECO:0007669"/>
    <property type="project" value="UniProtKB-SubCell"/>
</dbReference>
<dbReference type="GO" id="GO:0000105">
    <property type="term" value="P:L-histidine biosynthetic process"/>
    <property type="evidence" value="ECO:0007669"/>
    <property type="project" value="UniProtKB-UniRule"/>
</dbReference>
<evidence type="ECO:0000256" key="4">
    <source>
        <dbReference type="ARBA" id="ARBA00022801"/>
    </source>
</evidence>
<evidence type="ECO:0000256" key="9">
    <source>
        <dbReference type="ARBA" id="ARBA00049534"/>
    </source>
</evidence>
<evidence type="ECO:0000313" key="15">
    <source>
        <dbReference type="Proteomes" id="UP000029714"/>
    </source>
</evidence>
<dbReference type="SUPFAM" id="SSF52317">
    <property type="entry name" value="Class I glutamine amidotransferase-like"/>
    <property type="match status" value="1"/>
</dbReference>
<protein>
    <recommendedName>
        <fullName evidence="10">Imidazole glycerol phosphate synthase subunit HisH</fullName>
        <ecNumber evidence="10">4.3.2.10</ecNumber>
    </recommendedName>
    <alternativeName>
        <fullName evidence="10">IGP synthase glutaminase subunit</fullName>
        <ecNumber evidence="10">3.5.1.2</ecNumber>
    </alternativeName>
    <alternativeName>
        <fullName evidence="10">IGP synthase subunit HisH</fullName>
    </alternativeName>
    <alternativeName>
        <fullName evidence="10">ImGP synthase subunit HisH</fullName>
        <shortName evidence="10">IGPS subunit HisH</shortName>
    </alternativeName>
</protein>
<name>A0A347VSE5_9HELI</name>
<dbReference type="Proteomes" id="UP000477070">
    <property type="component" value="Unassembled WGS sequence"/>
</dbReference>
<dbReference type="GO" id="GO:0000107">
    <property type="term" value="F:imidazoleglycerol-phosphate synthase activity"/>
    <property type="evidence" value="ECO:0007669"/>
    <property type="project" value="UniProtKB-UniRule"/>
</dbReference>
<keyword evidence="15" id="KW-1185">Reference proteome</keyword>
<comment type="subunit">
    <text evidence="2 10">Heterodimer of HisH and HisF.</text>
</comment>